<name>A0AA49GLV0_9BACT</name>
<dbReference type="InterPro" id="IPR011047">
    <property type="entry name" value="Quinoprotein_ADH-like_sf"/>
</dbReference>
<feature type="domain" description="Pyrrolo-quinoline quinone repeat" evidence="5">
    <location>
        <begin position="36"/>
        <end position="293"/>
    </location>
</feature>
<dbReference type="PANTHER" id="PTHR32303">
    <property type="entry name" value="QUINOPROTEIN ALCOHOL DEHYDROGENASE (CYTOCHROME C)"/>
    <property type="match status" value="1"/>
</dbReference>
<evidence type="ECO:0000256" key="4">
    <source>
        <dbReference type="SAM" id="SignalP"/>
    </source>
</evidence>
<dbReference type="InterPro" id="IPR018391">
    <property type="entry name" value="PQQ_b-propeller_rpt"/>
</dbReference>
<comment type="cofactor">
    <cofactor evidence="1">
        <name>pyrroloquinoline quinone</name>
        <dbReference type="ChEBI" id="CHEBI:58442"/>
    </cofactor>
</comment>
<dbReference type="GO" id="GO:0016491">
    <property type="term" value="F:oxidoreductase activity"/>
    <property type="evidence" value="ECO:0007669"/>
    <property type="project" value="UniProtKB-KW"/>
</dbReference>
<dbReference type="Gene3D" id="2.140.10.10">
    <property type="entry name" value="Quinoprotein alcohol dehydrogenase-like superfamily"/>
    <property type="match status" value="1"/>
</dbReference>
<dbReference type="PANTHER" id="PTHR32303:SF4">
    <property type="entry name" value="QUINOPROTEIN GLUCOSE DEHYDROGENASE"/>
    <property type="match status" value="1"/>
</dbReference>
<dbReference type="SMART" id="SM00564">
    <property type="entry name" value="PQQ"/>
    <property type="match status" value="3"/>
</dbReference>
<accession>A0AA49GLV0</accession>
<proteinExistence type="inferred from homology"/>
<sequence length="293" mass="32235">MQKHTKHFSIVFAVILLLFAGCQSGNESDQKTYQSWSAYKGDEHSSSYSSLDQINLSNVSQLENAWTFQMSDIRDGEDPVSSQSNPIIIDGVMYANSGKQTVYAIDAVTGEEIWSCKTLEEGQPSAASREVSYWESGDDQRILYSAGNSLLAIDAKTGKIIPSFGTNGRVNLNEGVRDEPENISVTLTTPGRIFKDLIIIGSRLPDFYGAPPGYIRAYHCKTGELVWTFHTIPHPGEPGYETWPPDAYKYAGGVNCWAGMSIDSERGMVFLALGSPSYDFYGADRIGENLYGS</sequence>
<dbReference type="InterPro" id="IPR002372">
    <property type="entry name" value="PQQ_rpt_dom"/>
</dbReference>
<feature type="chain" id="PRO_5041305138" evidence="4">
    <location>
        <begin position="25"/>
        <end position="293"/>
    </location>
</feature>
<evidence type="ECO:0000313" key="6">
    <source>
        <dbReference type="EMBL" id="WKN36139.1"/>
    </source>
</evidence>
<evidence type="ECO:0000256" key="1">
    <source>
        <dbReference type="ARBA" id="ARBA00001931"/>
    </source>
</evidence>
<dbReference type="PROSITE" id="PS51257">
    <property type="entry name" value="PROKAR_LIPOPROTEIN"/>
    <property type="match status" value="1"/>
</dbReference>
<dbReference type="SUPFAM" id="SSF50998">
    <property type="entry name" value="Quinoprotein alcohol dehydrogenase-like"/>
    <property type="match status" value="1"/>
</dbReference>
<dbReference type="Pfam" id="PF01011">
    <property type="entry name" value="PQQ"/>
    <property type="match status" value="1"/>
</dbReference>
<gene>
    <name evidence="6" type="ORF">K4G66_27615</name>
</gene>
<evidence type="ECO:0000256" key="3">
    <source>
        <dbReference type="ARBA" id="ARBA00023002"/>
    </source>
</evidence>
<comment type="similarity">
    <text evidence="2">Belongs to the bacterial PQQ dehydrogenase family.</text>
</comment>
<organism evidence="6">
    <name type="scientific">Roseihalotalea indica</name>
    <dbReference type="NCBI Taxonomy" id="2867963"/>
    <lineage>
        <taxon>Bacteria</taxon>
        <taxon>Pseudomonadati</taxon>
        <taxon>Bacteroidota</taxon>
        <taxon>Cytophagia</taxon>
        <taxon>Cytophagales</taxon>
        <taxon>Catalimonadaceae</taxon>
        <taxon>Roseihalotalea</taxon>
    </lineage>
</organism>
<evidence type="ECO:0000259" key="5">
    <source>
        <dbReference type="Pfam" id="PF01011"/>
    </source>
</evidence>
<reference evidence="6" key="2">
    <citation type="journal article" date="2024" name="Antonie Van Leeuwenhoek">
        <title>Roseihalotalea indica gen. nov., sp. nov., a halophilic Bacteroidetes from mesopelagic Southwest Indian Ocean with higher carbohydrate metabolic potential.</title>
        <authorList>
            <person name="Chen B."/>
            <person name="Zhang M."/>
            <person name="Lin D."/>
            <person name="Ye J."/>
            <person name="Tang K."/>
        </authorList>
    </citation>
    <scope>NUCLEOTIDE SEQUENCE</scope>
    <source>
        <strain evidence="6">TK19036</strain>
    </source>
</reference>
<reference evidence="6" key="1">
    <citation type="journal article" date="2023" name="Comput. Struct. Biotechnol. J.">
        <title>Discovery of a novel marine Bacteroidetes with a rich repertoire of carbohydrate-active enzymes.</title>
        <authorList>
            <person name="Chen B."/>
            <person name="Liu G."/>
            <person name="Chen Q."/>
            <person name="Wang H."/>
            <person name="Liu L."/>
            <person name="Tang K."/>
        </authorList>
    </citation>
    <scope>NUCLEOTIDE SEQUENCE</scope>
    <source>
        <strain evidence="6">TK19036</strain>
    </source>
</reference>
<evidence type="ECO:0000256" key="2">
    <source>
        <dbReference type="ARBA" id="ARBA00008156"/>
    </source>
</evidence>
<dbReference type="EMBL" id="CP120682">
    <property type="protein sequence ID" value="WKN36139.1"/>
    <property type="molecule type" value="Genomic_DNA"/>
</dbReference>
<protein>
    <submittedName>
        <fullName evidence="6">PQQ-binding-like beta-propeller repeat protein</fullName>
    </submittedName>
</protein>
<keyword evidence="4" id="KW-0732">Signal</keyword>
<dbReference type="AlphaFoldDB" id="A0AA49GLV0"/>
<feature type="signal peptide" evidence="4">
    <location>
        <begin position="1"/>
        <end position="24"/>
    </location>
</feature>
<keyword evidence="3" id="KW-0560">Oxidoreductase</keyword>